<feature type="region of interest" description="Disordered" evidence="1">
    <location>
        <begin position="155"/>
        <end position="194"/>
    </location>
</feature>
<name>A0AAX4K787_9TREE</name>
<dbReference type="RefSeq" id="XP_066080189.1">
    <property type="nucleotide sequence ID" value="XM_066224092.1"/>
</dbReference>
<dbReference type="KEGG" id="ker:91099064"/>
<evidence type="ECO:0000313" key="3">
    <source>
        <dbReference type="Proteomes" id="UP001358614"/>
    </source>
</evidence>
<feature type="compositionally biased region" description="Low complexity" evidence="1">
    <location>
        <begin position="175"/>
        <end position="191"/>
    </location>
</feature>
<keyword evidence="3" id="KW-1185">Reference proteome</keyword>
<dbReference type="EMBL" id="CP144089">
    <property type="protein sequence ID" value="WWD02222.1"/>
    <property type="molecule type" value="Genomic_DNA"/>
</dbReference>
<proteinExistence type="predicted"/>
<dbReference type="AlphaFoldDB" id="A0AAX4K787"/>
<evidence type="ECO:0000256" key="1">
    <source>
        <dbReference type="SAM" id="MobiDB-lite"/>
    </source>
</evidence>
<dbReference type="GeneID" id="91099064"/>
<accession>A0AAX4K787</accession>
<protein>
    <submittedName>
        <fullName evidence="2">Uncharacterized protein</fullName>
    </submittedName>
</protein>
<gene>
    <name evidence="2" type="ORF">V865_000260</name>
</gene>
<sequence length="419" mass="47354">MTFHQVFLPPPTIQSFPLSNNNSKLKLEFHTLQSPPLELSQDYSQSLSLRNRLSRRNSTWIEFSQDGLESLERSTILGKRTEKREADIQEDNEGWNLKEGISRAVTEVENISEAHEVVGKNLEKVIVRDFELEEGRRRSRRVTRQSISLLNTVPQIYPSTPPDQTKEFQDESVDSLSTTTTSFPSQSQLLTNPGNTSVSNLPRWSIPLHKLSTLPSLLSSSSRGKVICSVIVCVLACEPIVQRQRKNTVQSGFTRKVVPQEDGGGSILHIGKWTVTAQPSVVEAEVTSIVRLWDDCALEYGEKVRRGDVVLLENVEYKPLTAKEPSHISISPHHSPKITILYRTLPRYESASRNDYIYQPPTRLRISSTTGEKERRGRMLLEDKMLRPDLRLGRSEIGIRRVEGIAKWFAEFVGGEGPG</sequence>
<dbReference type="Proteomes" id="UP001358614">
    <property type="component" value="Chromosome 1"/>
</dbReference>
<evidence type="ECO:0000313" key="2">
    <source>
        <dbReference type="EMBL" id="WWD02222.1"/>
    </source>
</evidence>
<reference evidence="2 3" key="1">
    <citation type="submission" date="2024-01" db="EMBL/GenBank/DDBJ databases">
        <title>Comparative genomics of Cryptococcus and Kwoniella reveals pathogenesis evolution and contrasting modes of karyotype evolution via chromosome fusion or intercentromeric recombination.</title>
        <authorList>
            <person name="Coelho M.A."/>
            <person name="David-Palma M."/>
            <person name="Shea T."/>
            <person name="Bowers K."/>
            <person name="McGinley-Smith S."/>
            <person name="Mohammad A.W."/>
            <person name="Gnirke A."/>
            <person name="Yurkov A.M."/>
            <person name="Nowrousian M."/>
            <person name="Sun S."/>
            <person name="Cuomo C.A."/>
            <person name="Heitman J."/>
        </authorList>
    </citation>
    <scope>NUCLEOTIDE SEQUENCE [LARGE SCALE GENOMIC DNA]</scope>
    <source>
        <strain evidence="2 3">PYCC6329</strain>
    </source>
</reference>
<organism evidence="2 3">
    <name type="scientific">Kwoniella europaea PYCC6329</name>
    <dbReference type="NCBI Taxonomy" id="1423913"/>
    <lineage>
        <taxon>Eukaryota</taxon>
        <taxon>Fungi</taxon>
        <taxon>Dikarya</taxon>
        <taxon>Basidiomycota</taxon>
        <taxon>Agaricomycotina</taxon>
        <taxon>Tremellomycetes</taxon>
        <taxon>Tremellales</taxon>
        <taxon>Cryptococcaceae</taxon>
        <taxon>Kwoniella</taxon>
    </lineage>
</organism>